<dbReference type="Proteomes" id="UP000199516">
    <property type="component" value="Unassembled WGS sequence"/>
</dbReference>
<protein>
    <submittedName>
        <fullName evidence="1">Molybdopterin synthase catalytic subunit/molybdopterin synthase sulfur carrier subunit</fullName>
    </submittedName>
</protein>
<sequence length="60" mass="6733">MNISRLETIEELKEELKRKYPSLANDVSQCKIAVDMTFKQDDDPLEAKQEIAVIPPVSGG</sequence>
<dbReference type="SUPFAM" id="SSF54285">
    <property type="entry name" value="MoaD/ThiS"/>
    <property type="match status" value="1"/>
</dbReference>
<proteinExistence type="predicted"/>
<dbReference type="Pfam" id="PF02597">
    <property type="entry name" value="ThiS"/>
    <property type="match status" value="1"/>
</dbReference>
<dbReference type="EMBL" id="FONT01000002">
    <property type="protein sequence ID" value="SFE52907.1"/>
    <property type="molecule type" value="Genomic_DNA"/>
</dbReference>
<dbReference type="CDD" id="cd00754">
    <property type="entry name" value="Ubl_MoaD"/>
    <property type="match status" value="1"/>
</dbReference>
<organism evidence="1 2">
    <name type="scientific">Alteribacillus iranensis</name>
    <dbReference type="NCBI Taxonomy" id="930128"/>
    <lineage>
        <taxon>Bacteria</taxon>
        <taxon>Bacillati</taxon>
        <taxon>Bacillota</taxon>
        <taxon>Bacilli</taxon>
        <taxon>Bacillales</taxon>
        <taxon>Bacillaceae</taxon>
        <taxon>Alteribacillus</taxon>
    </lineage>
</organism>
<gene>
    <name evidence="1" type="ORF">SAMN05192532_102173</name>
</gene>
<name>A0A1I2BA92_9BACI</name>
<dbReference type="AlphaFoldDB" id="A0A1I2BA92"/>
<dbReference type="OrthoDB" id="598356at2"/>
<evidence type="ECO:0000313" key="1">
    <source>
        <dbReference type="EMBL" id="SFE52907.1"/>
    </source>
</evidence>
<keyword evidence="2" id="KW-1185">Reference proteome</keyword>
<dbReference type="InterPro" id="IPR012675">
    <property type="entry name" value="Beta-grasp_dom_sf"/>
</dbReference>
<dbReference type="Gene3D" id="3.10.20.30">
    <property type="match status" value="1"/>
</dbReference>
<dbReference type="InterPro" id="IPR016155">
    <property type="entry name" value="Mopterin_synth/thiamin_S_b"/>
</dbReference>
<dbReference type="RefSeq" id="WP_091658351.1">
    <property type="nucleotide sequence ID" value="NZ_FONT01000002.1"/>
</dbReference>
<dbReference type="InterPro" id="IPR003749">
    <property type="entry name" value="ThiS/MoaD-like"/>
</dbReference>
<dbReference type="STRING" id="930128.SAMN05192532_102173"/>
<accession>A0A1I2BA92</accession>
<reference evidence="1 2" key="1">
    <citation type="submission" date="2016-10" db="EMBL/GenBank/DDBJ databases">
        <authorList>
            <person name="de Groot N.N."/>
        </authorList>
    </citation>
    <scope>NUCLEOTIDE SEQUENCE [LARGE SCALE GENOMIC DNA]</scope>
    <source>
        <strain evidence="1 2">DSM 23995</strain>
    </source>
</reference>
<evidence type="ECO:0000313" key="2">
    <source>
        <dbReference type="Proteomes" id="UP000199516"/>
    </source>
</evidence>